<evidence type="ECO:0000256" key="1">
    <source>
        <dbReference type="SAM" id="Phobius"/>
    </source>
</evidence>
<feature type="transmembrane region" description="Helical" evidence="1">
    <location>
        <begin position="87"/>
        <end position="104"/>
    </location>
</feature>
<keyword evidence="1" id="KW-0472">Membrane</keyword>
<protein>
    <submittedName>
        <fullName evidence="2">Uncharacterized protein</fullName>
    </submittedName>
</protein>
<feature type="transmembrane region" description="Helical" evidence="1">
    <location>
        <begin position="13"/>
        <end position="35"/>
    </location>
</feature>
<keyword evidence="1" id="KW-0812">Transmembrane</keyword>
<name>A0ABN1U9M7_9ACTN</name>
<gene>
    <name evidence="2" type="ORF">GCM10009606_03180</name>
</gene>
<reference evidence="2 3" key="1">
    <citation type="journal article" date="2019" name="Int. J. Syst. Evol. Microbiol.">
        <title>The Global Catalogue of Microorganisms (GCM) 10K type strain sequencing project: providing services to taxonomists for standard genome sequencing and annotation.</title>
        <authorList>
            <consortium name="The Broad Institute Genomics Platform"/>
            <consortium name="The Broad Institute Genome Sequencing Center for Infectious Disease"/>
            <person name="Wu L."/>
            <person name="Ma J."/>
        </authorList>
    </citation>
    <scope>NUCLEOTIDE SEQUENCE [LARGE SCALE GENOMIC DNA]</scope>
    <source>
        <strain evidence="2 3">JCM 11813</strain>
    </source>
</reference>
<evidence type="ECO:0000313" key="2">
    <source>
        <dbReference type="EMBL" id="GAA1126881.1"/>
    </source>
</evidence>
<feature type="transmembrane region" description="Helical" evidence="1">
    <location>
        <begin position="47"/>
        <end position="67"/>
    </location>
</feature>
<sequence>MFDTVFGLPMHPLVVHATAVLVPLAALSVVLQVCWPRFRAWAGPLPAVLSLVGLVLTPLSTASGEALEEKVSESSLVERHAELGDQLLPFTIALFVFSAGFWWLDRQRHRLAAAAAPVIPTVEAASGGSTTLTAVKPAQTAVHNLARLRTATAIVGVLAVLAALGTGIQVGRIGHTGAKAAWSDASSAIV</sequence>
<dbReference type="EMBL" id="BAAAJE010000001">
    <property type="protein sequence ID" value="GAA1126881.1"/>
    <property type="molecule type" value="Genomic_DNA"/>
</dbReference>
<dbReference type="Proteomes" id="UP001499979">
    <property type="component" value="Unassembled WGS sequence"/>
</dbReference>
<accession>A0ABN1U9M7</accession>
<dbReference type="RefSeq" id="WP_343905036.1">
    <property type="nucleotide sequence ID" value="NZ_BAAAJE010000001.1"/>
</dbReference>
<keyword evidence="3" id="KW-1185">Reference proteome</keyword>
<evidence type="ECO:0000313" key="3">
    <source>
        <dbReference type="Proteomes" id="UP001499979"/>
    </source>
</evidence>
<comment type="caution">
    <text evidence="2">The sequence shown here is derived from an EMBL/GenBank/DDBJ whole genome shotgun (WGS) entry which is preliminary data.</text>
</comment>
<keyword evidence="1" id="KW-1133">Transmembrane helix</keyword>
<proteinExistence type="predicted"/>
<organism evidence="2 3">
    <name type="scientific">Nocardioides aquiterrae</name>
    <dbReference type="NCBI Taxonomy" id="203799"/>
    <lineage>
        <taxon>Bacteria</taxon>
        <taxon>Bacillati</taxon>
        <taxon>Actinomycetota</taxon>
        <taxon>Actinomycetes</taxon>
        <taxon>Propionibacteriales</taxon>
        <taxon>Nocardioidaceae</taxon>
        <taxon>Nocardioides</taxon>
    </lineage>
</organism>